<dbReference type="GO" id="GO:0006364">
    <property type="term" value="P:rRNA processing"/>
    <property type="evidence" value="ECO:0007669"/>
    <property type="project" value="UniProtKB-KW"/>
</dbReference>
<evidence type="ECO:0008006" key="10">
    <source>
        <dbReference type="Google" id="ProtNLM"/>
    </source>
</evidence>
<dbReference type="InterPro" id="IPR045161">
    <property type="entry name" value="Utp18"/>
</dbReference>
<organism evidence="9">
    <name type="scientific">Chaetoceros debilis</name>
    <dbReference type="NCBI Taxonomy" id="122233"/>
    <lineage>
        <taxon>Eukaryota</taxon>
        <taxon>Sar</taxon>
        <taxon>Stramenopiles</taxon>
        <taxon>Ochrophyta</taxon>
        <taxon>Bacillariophyta</taxon>
        <taxon>Coscinodiscophyceae</taxon>
        <taxon>Chaetocerotophycidae</taxon>
        <taxon>Chaetocerotales</taxon>
        <taxon>Chaetocerotaceae</taxon>
        <taxon>Chaetoceros</taxon>
    </lineage>
</organism>
<feature type="compositionally biased region" description="Low complexity" evidence="8">
    <location>
        <begin position="11"/>
        <end position="22"/>
    </location>
</feature>
<dbReference type="AlphaFoldDB" id="A0A7S3QBK5"/>
<keyword evidence="4" id="KW-0677">Repeat</keyword>
<dbReference type="SUPFAM" id="SSF50978">
    <property type="entry name" value="WD40 repeat-like"/>
    <property type="match status" value="1"/>
</dbReference>
<dbReference type="InterPro" id="IPR036322">
    <property type="entry name" value="WD40_repeat_dom_sf"/>
</dbReference>
<evidence type="ECO:0000256" key="7">
    <source>
        <dbReference type="PROSITE-ProRule" id="PRU00221"/>
    </source>
</evidence>
<keyword evidence="5" id="KW-0539">Nucleus</keyword>
<comment type="subcellular location">
    <subcellularLocation>
        <location evidence="1">Nucleus</location>
        <location evidence="1">Nucleolus</location>
    </subcellularLocation>
</comment>
<feature type="compositionally biased region" description="Polar residues" evidence="8">
    <location>
        <begin position="1"/>
        <end position="10"/>
    </location>
</feature>
<proteinExistence type="inferred from homology"/>
<dbReference type="InterPro" id="IPR015943">
    <property type="entry name" value="WD40/YVTN_repeat-like_dom_sf"/>
</dbReference>
<comment type="similarity">
    <text evidence="6">Belongs to the WD repeat UTP18 family.</text>
</comment>
<feature type="repeat" description="WD" evidence="7">
    <location>
        <begin position="453"/>
        <end position="485"/>
    </location>
</feature>
<feature type="compositionally biased region" description="Acidic residues" evidence="8">
    <location>
        <begin position="78"/>
        <end position="103"/>
    </location>
</feature>
<feature type="compositionally biased region" description="Acidic residues" evidence="8">
    <location>
        <begin position="262"/>
        <end position="271"/>
    </location>
</feature>
<sequence>MSSDRPQFSSPLTNNHINGNNPNPKPKSKKKRDVNAEKNEAKRARLEAEEEEEARLSGLIFGGGDGIGDEGVASAWHDDDDDEDEDGEGGENNENGDDSEGDDYDNRLEEDQPNTGALFTIDRDGVSGNESGSGSDADEIEEGDEEEGRHHYADESSEEDVEEEGVSGSAWVDDDDEQITVSLSKSERIKKLRKSMTEDVVKGSTYEQRLRERFQQTASATSRTDWATLPQEDSDEGDASSSGDESSTRSTGRLTTRRGGDYDTDDSEDDFGGNSKMSALLSSTAPLLANSKLQSNILSVVRCPDANAGHYNDSVVKSVQFHPGSDEDEPLMLTAGLDKTLRFFKINGSEGSKKVHGIHFPNLPIHTASFLGDTGSVVVSGRRPFFYIYDMISGKIDKVPRIQGRKEKSLEKFTTSPDGSLIAFIGNDGYIILVEAKSKMWVADFKMNGSARAVSFSPCGDFIISSGSDGDVYRWDLRSKKCVDKFQNQDGTITSFVSATSRFTAVGAESGVVNLYHDRAPAFKKRTPVKSIMNLQTSIDHMKFNPTGDILAMSSQREKDSLKLLHVPTQTVFSNWPTSKTPLGYVWSIDFSPKSKFMAIGNDKGKCMLYKLQHYD</sequence>
<dbReference type="SMART" id="SM00320">
    <property type="entry name" value="WD40"/>
    <property type="match status" value="4"/>
</dbReference>
<dbReference type="GO" id="GO:0034388">
    <property type="term" value="C:Pwp2p-containing subcomplex of 90S preribosome"/>
    <property type="evidence" value="ECO:0007669"/>
    <property type="project" value="TreeGrafter"/>
</dbReference>
<feature type="compositionally biased region" description="Polar residues" evidence="8">
    <location>
        <begin position="215"/>
        <end position="225"/>
    </location>
</feature>
<evidence type="ECO:0000256" key="5">
    <source>
        <dbReference type="ARBA" id="ARBA00023242"/>
    </source>
</evidence>
<evidence type="ECO:0000256" key="2">
    <source>
        <dbReference type="ARBA" id="ARBA00022552"/>
    </source>
</evidence>
<evidence type="ECO:0000313" key="9">
    <source>
        <dbReference type="EMBL" id="CAE0471332.1"/>
    </source>
</evidence>
<name>A0A7S3QBK5_9STRA</name>
<evidence type="ECO:0000256" key="6">
    <source>
        <dbReference type="ARBA" id="ARBA00025767"/>
    </source>
</evidence>
<feature type="region of interest" description="Disordered" evidence="8">
    <location>
        <begin position="1"/>
        <end position="271"/>
    </location>
</feature>
<dbReference type="InterPro" id="IPR001680">
    <property type="entry name" value="WD40_rpt"/>
</dbReference>
<evidence type="ECO:0000256" key="1">
    <source>
        <dbReference type="ARBA" id="ARBA00004604"/>
    </source>
</evidence>
<dbReference type="PANTHER" id="PTHR18359:SF0">
    <property type="entry name" value="U3 SMALL NUCLEOLAR RNA-ASSOCIATED PROTEIN 18 HOMOLOG"/>
    <property type="match status" value="1"/>
</dbReference>
<feature type="compositionally biased region" description="Low complexity" evidence="8">
    <location>
        <begin position="239"/>
        <end position="254"/>
    </location>
</feature>
<evidence type="ECO:0000256" key="8">
    <source>
        <dbReference type="SAM" id="MobiDB-lite"/>
    </source>
</evidence>
<feature type="compositionally biased region" description="Basic and acidic residues" evidence="8">
    <location>
        <begin position="33"/>
        <end position="47"/>
    </location>
</feature>
<dbReference type="Pfam" id="PF00400">
    <property type="entry name" value="WD40"/>
    <property type="match status" value="1"/>
</dbReference>
<evidence type="ECO:0000256" key="3">
    <source>
        <dbReference type="ARBA" id="ARBA00022574"/>
    </source>
</evidence>
<feature type="compositionally biased region" description="Basic and acidic residues" evidence="8">
    <location>
        <begin position="185"/>
        <end position="201"/>
    </location>
</feature>
<accession>A0A7S3QBK5</accession>
<feature type="compositionally biased region" description="Acidic residues" evidence="8">
    <location>
        <begin position="136"/>
        <end position="146"/>
    </location>
</feature>
<dbReference type="EMBL" id="HBIO01021040">
    <property type="protein sequence ID" value="CAE0471332.1"/>
    <property type="molecule type" value="Transcribed_RNA"/>
</dbReference>
<dbReference type="PROSITE" id="PS50082">
    <property type="entry name" value="WD_REPEATS_2"/>
    <property type="match status" value="1"/>
</dbReference>
<feature type="compositionally biased region" description="Acidic residues" evidence="8">
    <location>
        <begin position="155"/>
        <end position="165"/>
    </location>
</feature>
<keyword evidence="3 7" id="KW-0853">WD repeat</keyword>
<dbReference type="PANTHER" id="PTHR18359">
    <property type="entry name" value="WD-REPEAT PROTEIN-RELATED"/>
    <property type="match status" value="1"/>
</dbReference>
<dbReference type="Gene3D" id="2.130.10.10">
    <property type="entry name" value="YVTN repeat-like/Quinoprotein amine dehydrogenase"/>
    <property type="match status" value="1"/>
</dbReference>
<keyword evidence="2" id="KW-0698">rRNA processing</keyword>
<gene>
    <name evidence="9" type="ORF">CDEB00056_LOCUS16185</name>
</gene>
<evidence type="ECO:0000256" key="4">
    <source>
        <dbReference type="ARBA" id="ARBA00022737"/>
    </source>
</evidence>
<dbReference type="GO" id="GO:0032040">
    <property type="term" value="C:small-subunit processome"/>
    <property type="evidence" value="ECO:0007669"/>
    <property type="project" value="TreeGrafter"/>
</dbReference>
<reference evidence="9" key="1">
    <citation type="submission" date="2021-01" db="EMBL/GenBank/DDBJ databases">
        <authorList>
            <person name="Corre E."/>
            <person name="Pelletier E."/>
            <person name="Niang G."/>
            <person name="Scheremetjew M."/>
            <person name="Finn R."/>
            <person name="Kale V."/>
            <person name="Holt S."/>
            <person name="Cochrane G."/>
            <person name="Meng A."/>
            <person name="Brown T."/>
            <person name="Cohen L."/>
        </authorList>
    </citation>
    <scope>NUCLEOTIDE SEQUENCE</scope>
    <source>
        <strain evidence="9">MM31A-1</strain>
    </source>
</reference>
<protein>
    <recommendedName>
        <fullName evidence="10">Anaphase-promoting complex subunit 4 WD40 domain-containing protein</fullName>
    </recommendedName>
</protein>